<protein>
    <submittedName>
        <fullName evidence="2">Insulinase family protein</fullName>
    </submittedName>
</protein>
<evidence type="ECO:0000313" key="3">
    <source>
        <dbReference type="Proteomes" id="UP001217838"/>
    </source>
</evidence>
<name>A0ABT5BLP1_9BACT</name>
<proteinExistence type="predicted"/>
<dbReference type="InterPro" id="IPR007863">
    <property type="entry name" value="Peptidase_M16_C"/>
</dbReference>
<reference evidence="2 3" key="1">
    <citation type="submission" date="2022-11" db="EMBL/GenBank/DDBJ databases">
        <title>Minimal conservation of predation-associated metabolite biosynthetic gene clusters underscores biosynthetic potential of Myxococcota including descriptions for ten novel species: Archangium lansinium sp. nov., Myxococcus landrumus sp. nov., Nannocystis bai.</title>
        <authorList>
            <person name="Ahearne A."/>
            <person name="Stevens C."/>
            <person name="Dowd S."/>
        </authorList>
    </citation>
    <scope>NUCLEOTIDE SEQUENCE [LARGE SCALE GENOMIC DNA]</scope>
    <source>
        <strain evidence="2 3">NCELM</strain>
    </source>
</reference>
<gene>
    <name evidence="2" type="ORF">POL58_43020</name>
</gene>
<dbReference type="SUPFAM" id="SSF63411">
    <property type="entry name" value="LuxS/MPP-like metallohydrolase"/>
    <property type="match status" value="2"/>
</dbReference>
<organism evidence="2 3">
    <name type="scientific">Nannocystis radixulma</name>
    <dbReference type="NCBI Taxonomy" id="2995305"/>
    <lineage>
        <taxon>Bacteria</taxon>
        <taxon>Pseudomonadati</taxon>
        <taxon>Myxococcota</taxon>
        <taxon>Polyangia</taxon>
        <taxon>Nannocystales</taxon>
        <taxon>Nannocystaceae</taxon>
        <taxon>Nannocystis</taxon>
    </lineage>
</organism>
<dbReference type="EMBL" id="JAQNDN010000024">
    <property type="protein sequence ID" value="MDC0674598.1"/>
    <property type="molecule type" value="Genomic_DNA"/>
</dbReference>
<comment type="caution">
    <text evidence="2">The sequence shown here is derived from an EMBL/GenBank/DDBJ whole genome shotgun (WGS) entry which is preliminary data.</text>
</comment>
<dbReference type="InterPro" id="IPR011249">
    <property type="entry name" value="Metalloenz_LuxS/M16"/>
</dbReference>
<feature type="domain" description="Peptidase M16 C-terminal" evidence="1">
    <location>
        <begin position="239"/>
        <end position="390"/>
    </location>
</feature>
<dbReference type="Pfam" id="PF05193">
    <property type="entry name" value="Peptidase_M16_C"/>
    <property type="match status" value="1"/>
</dbReference>
<dbReference type="Gene3D" id="3.30.830.10">
    <property type="entry name" value="Metalloenzyme, LuxS/M16 peptidase-like"/>
    <property type="match status" value="2"/>
</dbReference>
<sequence>MPRVELGMSFGTDRAAFAAPVRAASWCSGESAGPWQRARRIVPPAARAKIVGVLAWLTAMALVVACASNQSWRYTPPELPTEAPPVVAPRVERIGAGLLHVRRAGPTVAIGLALRTSGAVSPSLASFTLDLVARGPDRAVEDALGEYGGALTATWLGDGALLLAEVDAAAWAPALATIASAVRQPEFTPADVEVLRDERLAAIQRRDGDPARRGLHTLVRRVAPNLDALGEARPTARWSIEHVRMSHAQLLREGEPTLVIVGDLPRAELERAVAGLGGWGVAAAESMSPAAPAQARSEVLVVPRPGLAQTAIAVGRAVEGADDLALELAAAVVGSALREVLRRDRGDTYGVSVTHTPARGGGLLAIETQVEAAATGASLRAMISQLKTVQGRFLTGDVLRLLGRAFQIERMLSHQRVADVAAAVAQLHVSGRPDDALAAELRRLGAVRDDDIERALTMWFEPAALQIVLVGDPATIRAQVEPLGLGPLKIVDDGS</sequence>
<evidence type="ECO:0000259" key="1">
    <source>
        <dbReference type="Pfam" id="PF05193"/>
    </source>
</evidence>
<dbReference type="Proteomes" id="UP001217838">
    <property type="component" value="Unassembled WGS sequence"/>
</dbReference>
<keyword evidence="3" id="KW-1185">Reference proteome</keyword>
<accession>A0ABT5BLP1</accession>
<dbReference type="RefSeq" id="WP_272008988.1">
    <property type="nucleotide sequence ID" value="NZ_JAQNDN010000024.1"/>
</dbReference>
<evidence type="ECO:0000313" key="2">
    <source>
        <dbReference type="EMBL" id="MDC0674598.1"/>
    </source>
</evidence>